<dbReference type="AlphaFoldDB" id="A0A3R7FZS9"/>
<comment type="caution">
    <text evidence="2">The sequence shown here is derived from an EMBL/GenBank/DDBJ whole genome shotgun (WGS) entry which is preliminary data.</text>
</comment>
<sequence length="76" mass="8019">MTPGTAPDQRRQRDRTAGTPPSGPAPAAAPTAALAPRTEGRPPVLRLAGYDEYDGYDGSEREAAADGDWHICRGID</sequence>
<name>A0A3R7FZS9_9ACTN</name>
<dbReference type="Proteomes" id="UP000028058">
    <property type="component" value="Unassembled WGS sequence"/>
</dbReference>
<feature type="region of interest" description="Disordered" evidence="1">
    <location>
        <begin position="1"/>
        <end position="44"/>
    </location>
</feature>
<organism evidence="2 3">
    <name type="scientific">Streptomyces xinghaiensis</name>
    <dbReference type="NCBI Taxonomy" id="1038928"/>
    <lineage>
        <taxon>Bacteria</taxon>
        <taxon>Bacillati</taxon>
        <taxon>Actinomycetota</taxon>
        <taxon>Actinomycetes</taxon>
        <taxon>Kitasatosporales</taxon>
        <taxon>Streptomycetaceae</taxon>
        <taxon>Streptomyces</taxon>
    </lineage>
</organism>
<evidence type="ECO:0000313" key="3">
    <source>
        <dbReference type="Proteomes" id="UP000028058"/>
    </source>
</evidence>
<feature type="compositionally biased region" description="Low complexity" evidence="1">
    <location>
        <begin position="17"/>
        <end position="36"/>
    </location>
</feature>
<proteinExistence type="predicted"/>
<protein>
    <submittedName>
        <fullName evidence="2">Uncharacterized protein</fullName>
    </submittedName>
</protein>
<dbReference type="EMBL" id="JNAD02000002">
    <property type="protein sequence ID" value="RKM97952.1"/>
    <property type="molecule type" value="Genomic_DNA"/>
</dbReference>
<reference evidence="2 3" key="1">
    <citation type="journal article" date="2014" name="Genome Announc.">
        <title>Draft Genome Sequence of Streptomyces fradiae ATCC 19609, a Strain Highly Sensitive to Antibiotics.</title>
        <authorList>
            <person name="Bekker O.B."/>
            <person name="Klimina K.M."/>
            <person name="Vatlin A.A."/>
            <person name="Zakharevich N.V."/>
            <person name="Kasianov A.S."/>
            <person name="Danilenko V.N."/>
        </authorList>
    </citation>
    <scope>NUCLEOTIDE SEQUENCE [LARGE SCALE GENOMIC DNA]</scope>
    <source>
        <strain evidence="2 3">ATCC 19609</strain>
    </source>
</reference>
<evidence type="ECO:0000256" key="1">
    <source>
        <dbReference type="SAM" id="MobiDB-lite"/>
    </source>
</evidence>
<keyword evidence="3" id="KW-1185">Reference proteome</keyword>
<gene>
    <name evidence="2" type="ORF">SFRA_005270</name>
</gene>
<accession>A0A3R7FZS9</accession>
<evidence type="ECO:0000313" key="2">
    <source>
        <dbReference type="EMBL" id="RKM97952.1"/>
    </source>
</evidence>